<protein>
    <recommendedName>
        <fullName evidence="1">Sacsin/Nov domain-containing protein</fullName>
    </recommendedName>
</protein>
<keyword evidence="3" id="KW-1185">Reference proteome</keyword>
<sequence>MPVQAVAQNAQRQSVTTTLKSLCCDYPAGGGVLHELLQNADDAGAQTVKFYLDLNSYPIEPLISTEGDCELQGYQGPALLAYNNVIFTENDFKNLSSLGKSFKLNDETTTGGFGRGFNTVYNWTDSPAIVSREFLLILDPHERWSRGGPRYDFVASSKEPEMINHLKAFQAFMKKSDEALDGTIIRIPLRTATQAASSEISNRETMVSEVQDVLQKFATEFGKSGLLFMKNIDYITIGSTDGDNFELSVVDAEDVRA</sequence>
<dbReference type="Proteomes" id="UP000824998">
    <property type="component" value="Unassembled WGS sequence"/>
</dbReference>
<dbReference type="PANTHER" id="PTHR15600">
    <property type="entry name" value="SACSIN"/>
    <property type="match status" value="1"/>
</dbReference>
<accession>A0A9P7YHP3</accession>
<gene>
    <name evidence="2" type="ORF">BJ875DRAFT_484948</name>
</gene>
<dbReference type="Gene3D" id="3.30.565.10">
    <property type="entry name" value="Histidine kinase-like ATPase, C-terminal domain"/>
    <property type="match status" value="1"/>
</dbReference>
<proteinExistence type="predicted"/>
<organism evidence="2 3">
    <name type="scientific">Amylocarpus encephaloides</name>
    <dbReference type="NCBI Taxonomy" id="45428"/>
    <lineage>
        <taxon>Eukaryota</taxon>
        <taxon>Fungi</taxon>
        <taxon>Dikarya</taxon>
        <taxon>Ascomycota</taxon>
        <taxon>Pezizomycotina</taxon>
        <taxon>Leotiomycetes</taxon>
        <taxon>Helotiales</taxon>
        <taxon>Helotiales incertae sedis</taxon>
        <taxon>Amylocarpus</taxon>
    </lineage>
</organism>
<evidence type="ECO:0000313" key="3">
    <source>
        <dbReference type="Proteomes" id="UP000824998"/>
    </source>
</evidence>
<dbReference type="EMBL" id="MU251491">
    <property type="protein sequence ID" value="KAG9233666.1"/>
    <property type="molecule type" value="Genomic_DNA"/>
</dbReference>
<dbReference type="InterPro" id="IPR058210">
    <property type="entry name" value="SACS/Nov_dom"/>
</dbReference>
<dbReference type="PANTHER" id="PTHR15600:SF42">
    <property type="entry name" value="SACSIN"/>
    <property type="match status" value="1"/>
</dbReference>
<dbReference type="InterPro" id="IPR036890">
    <property type="entry name" value="HATPase_C_sf"/>
</dbReference>
<comment type="caution">
    <text evidence="2">The sequence shown here is derived from an EMBL/GenBank/DDBJ whole genome shotgun (WGS) entry which is preliminary data.</text>
</comment>
<evidence type="ECO:0000313" key="2">
    <source>
        <dbReference type="EMBL" id="KAG9233666.1"/>
    </source>
</evidence>
<evidence type="ECO:0000259" key="1">
    <source>
        <dbReference type="Pfam" id="PF25794"/>
    </source>
</evidence>
<dbReference type="NCBIfam" id="NF047352">
    <property type="entry name" value="P_loop_sacsin"/>
    <property type="match status" value="1"/>
</dbReference>
<dbReference type="Pfam" id="PF25794">
    <property type="entry name" value="SACS"/>
    <property type="match status" value="1"/>
</dbReference>
<dbReference type="OrthoDB" id="1262810at2759"/>
<name>A0A9P7YHP3_9HELO</name>
<dbReference type="InterPro" id="IPR052972">
    <property type="entry name" value="Sacsin_chaperone_reg"/>
</dbReference>
<dbReference type="SUPFAM" id="SSF55874">
    <property type="entry name" value="ATPase domain of HSP90 chaperone/DNA topoisomerase II/histidine kinase"/>
    <property type="match status" value="1"/>
</dbReference>
<dbReference type="AlphaFoldDB" id="A0A9P7YHP3"/>
<reference evidence="2" key="1">
    <citation type="journal article" date="2021" name="IMA Fungus">
        <title>Genomic characterization of three marine fungi, including Emericellopsis atlantica sp. nov. with signatures of a generalist lifestyle and marine biomass degradation.</title>
        <authorList>
            <person name="Hagestad O.C."/>
            <person name="Hou L."/>
            <person name="Andersen J.H."/>
            <person name="Hansen E.H."/>
            <person name="Altermark B."/>
            <person name="Li C."/>
            <person name="Kuhnert E."/>
            <person name="Cox R.J."/>
            <person name="Crous P.W."/>
            <person name="Spatafora J.W."/>
            <person name="Lail K."/>
            <person name="Amirebrahimi M."/>
            <person name="Lipzen A."/>
            <person name="Pangilinan J."/>
            <person name="Andreopoulos W."/>
            <person name="Hayes R.D."/>
            <person name="Ng V."/>
            <person name="Grigoriev I.V."/>
            <person name="Jackson S.A."/>
            <person name="Sutton T.D.S."/>
            <person name="Dobson A.D.W."/>
            <person name="Rama T."/>
        </authorList>
    </citation>
    <scope>NUCLEOTIDE SEQUENCE</scope>
    <source>
        <strain evidence="2">TRa018bII</strain>
    </source>
</reference>
<dbReference type="GO" id="GO:0030544">
    <property type="term" value="F:Hsp70 protein binding"/>
    <property type="evidence" value="ECO:0007669"/>
    <property type="project" value="TreeGrafter"/>
</dbReference>
<feature type="domain" description="Sacsin/Nov" evidence="1">
    <location>
        <begin position="13"/>
        <end position="242"/>
    </location>
</feature>